<comment type="caution">
    <text evidence="3">The sequence shown here is derived from an EMBL/GenBank/DDBJ whole genome shotgun (WGS) entry which is preliminary data.</text>
</comment>
<keyword evidence="4" id="KW-1185">Reference proteome</keyword>
<sequence>MVIIIFKTVCLFFKLNILSGNTVTTTLSEFVEVSALYEKYSIERFSLQKLNYREILIVLTSSSVIYLPSYIIASNLYLLWSNSNISLKT</sequence>
<protein>
    <submittedName>
        <fullName evidence="3">Uncharacterized protein</fullName>
    </submittedName>
</protein>
<evidence type="ECO:0000256" key="2">
    <source>
        <dbReference type="SAM" id="SignalP"/>
    </source>
</evidence>
<dbReference type="Proteomes" id="UP001258017">
    <property type="component" value="Unassembled WGS sequence"/>
</dbReference>
<feature type="chain" id="PRO_5041995439" evidence="2">
    <location>
        <begin position="21"/>
        <end position="89"/>
    </location>
</feature>
<organism evidence="3 4">
    <name type="scientific">Odynerus spinipes</name>
    <dbReference type="NCBI Taxonomy" id="1348599"/>
    <lineage>
        <taxon>Eukaryota</taxon>
        <taxon>Metazoa</taxon>
        <taxon>Ecdysozoa</taxon>
        <taxon>Arthropoda</taxon>
        <taxon>Hexapoda</taxon>
        <taxon>Insecta</taxon>
        <taxon>Pterygota</taxon>
        <taxon>Neoptera</taxon>
        <taxon>Endopterygota</taxon>
        <taxon>Hymenoptera</taxon>
        <taxon>Apocrita</taxon>
        <taxon>Aculeata</taxon>
        <taxon>Vespoidea</taxon>
        <taxon>Vespidae</taxon>
        <taxon>Eumeninae</taxon>
        <taxon>Odynerus</taxon>
    </lineage>
</organism>
<dbReference type="EMBL" id="JAIFRP010004357">
    <property type="protein sequence ID" value="KAK2577390.1"/>
    <property type="molecule type" value="Genomic_DNA"/>
</dbReference>
<keyword evidence="2" id="KW-0732">Signal</keyword>
<dbReference type="AlphaFoldDB" id="A0AAD9RDE6"/>
<reference evidence="3" key="2">
    <citation type="journal article" date="2023" name="Commun. Biol.">
        <title>Intrasexual cuticular hydrocarbon dimorphism in a wasp sheds light on hydrocarbon biosynthesis genes in Hymenoptera.</title>
        <authorList>
            <person name="Moris V.C."/>
            <person name="Podsiadlowski L."/>
            <person name="Martin S."/>
            <person name="Oeyen J.P."/>
            <person name="Donath A."/>
            <person name="Petersen M."/>
            <person name="Wilbrandt J."/>
            <person name="Misof B."/>
            <person name="Liedtke D."/>
            <person name="Thamm M."/>
            <person name="Scheiner R."/>
            <person name="Schmitt T."/>
            <person name="Niehuis O."/>
        </authorList>
    </citation>
    <scope>NUCLEOTIDE SEQUENCE</scope>
    <source>
        <strain evidence="3">GBR_01_08_01A</strain>
    </source>
</reference>
<feature type="transmembrane region" description="Helical" evidence="1">
    <location>
        <begin position="55"/>
        <end position="80"/>
    </location>
</feature>
<reference evidence="3" key="1">
    <citation type="submission" date="2021-08" db="EMBL/GenBank/DDBJ databases">
        <authorList>
            <person name="Misof B."/>
            <person name="Oliver O."/>
            <person name="Podsiadlowski L."/>
            <person name="Donath A."/>
            <person name="Peters R."/>
            <person name="Mayer C."/>
            <person name="Rust J."/>
            <person name="Gunkel S."/>
            <person name="Lesny P."/>
            <person name="Martin S."/>
            <person name="Oeyen J.P."/>
            <person name="Petersen M."/>
            <person name="Panagiotis P."/>
            <person name="Wilbrandt J."/>
            <person name="Tanja T."/>
        </authorList>
    </citation>
    <scope>NUCLEOTIDE SEQUENCE</scope>
    <source>
        <strain evidence="3">GBR_01_08_01A</strain>
        <tissue evidence="3">Thorax + abdomen</tissue>
    </source>
</reference>
<proteinExistence type="predicted"/>
<accession>A0AAD9RDE6</accession>
<evidence type="ECO:0000256" key="1">
    <source>
        <dbReference type="SAM" id="Phobius"/>
    </source>
</evidence>
<feature type="signal peptide" evidence="2">
    <location>
        <begin position="1"/>
        <end position="20"/>
    </location>
</feature>
<name>A0AAD9RDE6_9HYME</name>
<evidence type="ECO:0000313" key="3">
    <source>
        <dbReference type="EMBL" id="KAK2577390.1"/>
    </source>
</evidence>
<gene>
    <name evidence="3" type="ORF">KPH14_003504</name>
</gene>
<keyword evidence="1" id="KW-0812">Transmembrane</keyword>
<keyword evidence="1" id="KW-0472">Membrane</keyword>
<keyword evidence="1" id="KW-1133">Transmembrane helix</keyword>
<evidence type="ECO:0000313" key="4">
    <source>
        <dbReference type="Proteomes" id="UP001258017"/>
    </source>
</evidence>